<protein>
    <submittedName>
        <fullName evidence="1">Uncharacterized protein</fullName>
    </submittedName>
</protein>
<accession>A0A8H7QG98</accession>
<proteinExistence type="predicted"/>
<evidence type="ECO:0000313" key="1">
    <source>
        <dbReference type="EMBL" id="KAG2191554.1"/>
    </source>
</evidence>
<organism evidence="1 2">
    <name type="scientific">Mucor saturninus</name>
    <dbReference type="NCBI Taxonomy" id="64648"/>
    <lineage>
        <taxon>Eukaryota</taxon>
        <taxon>Fungi</taxon>
        <taxon>Fungi incertae sedis</taxon>
        <taxon>Mucoromycota</taxon>
        <taxon>Mucoromycotina</taxon>
        <taxon>Mucoromycetes</taxon>
        <taxon>Mucorales</taxon>
        <taxon>Mucorineae</taxon>
        <taxon>Mucoraceae</taxon>
        <taxon>Mucor</taxon>
    </lineage>
</organism>
<reference evidence="1" key="1">
    <citation type="submission" date="2020-12" db="EMBL/GenBank/DDBJ databases">
        <title>Metabolic potential, ecology and presence of endohyphal bacteria is reflected in genomic diversity of Mucoromycotina.</title>
        <authorList>
            <person name="Muszewska A."/>
            <person name="Okrasinska A."/>
            <person name="Steczkiewicz K."/>
            <person name="Drgas O."/>
            <person name="Orlowska M."/>
            <person name="Perlinska-Lenart U."/>
            <person name="Aleksandrzak-Piekarczyk T."/>
            <person name="Szatraj K."/>
            <person name="Zielenkiewicz U."/>
            <person name="Pilsyk S."/>
            <person name="Malc E."/>
            <person name="Mieczkowski P."/>
            <person name="Kruszewska J.S."/>
            <person name="Biernat P."/>
            <person name="Pawlowska J."/>
        </authorList>
    </citation>
    <scope>NUCLEOTIDE SEQUENCE</scope>
    <source>
        <strain evidence="1">WA0000017839</strain>
    </source>
</reference>
<sequence>MIKCFINWAVRNSGKTEILQWEMFQFDMECIVAGKYSWPKSQARKSLMSPRRPGGPRKPLETRKEILDFDVELGWTTSTTPLATGIDGKWLTPEVKDRSARLEEEILSRAHGEDKS</sequence>
<name>A0A8H7QG98_9FUNG</name>
<keyword evidence="2" id="KW-1185">Reference proteome</keyword>
<dbReference type="AlphaFoldDB" id="A0A8H7QG98"/>
<dbReference type="OrthoDB" id="10269197at2759"/>
<dbReference type="Proteomes" id="UP000603453">
    <property type="component" value="Unassembled WGS sequence"/>
</dbReference>
<dbReference type="EMBL" id="JAEPRD010000389">
    <property type="protein sequence ID" value="KAG2191554.1"/>
    <property type="molecule type" value="Genomic_DNA"/>
</dbReference>
<comment type="caution">
    <text evidence="1">The sequence shown here is derived from an EMBL/GenBank/DDBJ whole genome shotgun (WGS) entry which is preliminary data.</text>
</comment>
<gene>
    <name evidence="1" type="ORF">INT47_010527</name>
</gene>
<evidence type="ECO:0000313" key="2">
    <source>
        <dbReference type="Proteomes" id="UP000603453"/>
    </source>
</evidence>